<accession>A0A6C0KJJ4</accession>
<dbReference type="GO" id="GO:0005524">
    <property type="term" value="F:ATP binding"/>
    <property type="evidence" value="ECO:0007669"/>
    <property type="project" value="InterPro"/>
</dbReference>
<dbReference type="Gene3D" id="1.10.510.10">
    <property type="entry name" value="Transferase(Phosphotransferase) domain 1"/>
    <property type="match status" value="1"/>
</dbReference>
<dbReference type="Pfam" id="PF00069">
    <property type="entry name" value="Pkinase"/>
    <property type="match status" value="1"/>
</dbReference>
<proteinExistence type="predicted"/>
<protein>
    <recommendedName>
        <fullName evidence="1">Protein kinase domain-containing protein</fullName>
    </recommendedName>
</protein>
<reference evidence="2" key="1">
    <citation type="journal article" date="2020" name="Nature">
        <title>Giant virus diversity and host interactions through global metagenomics.</title>
        <authorList>
            <person name="Schulz F."/>
            <person name="Roux S."/>
            <person name="Paez-Espino D."/>
            <person name="Jungbluth S."/>
            <person name="Walsh D.A."/>
            <person name="Denef V.J."/>
            <person name="McMahon K.D."/>
            <person name="Konstantinidis K.T."/>
            <person name="Eloe-Fadrosh E.A."/>
            <person name="Kyrpides N.C."/>
            <person name="Woyke T."/>
        </authorList>
    </citation>
    <scope>NUCLEOTIDE SEQUENCE</scope>
    <source>
        <strain evidence="2">GVMAG-S-3300012000-57</strain>
    </source>
</reference>
<name>A0A6C0KJJ4_9ZZZZ</name>
<dbReference type="EMBL" id="MN740901">
    <property type="protein sequence ID" value="QHU17346.1"/>
    <property type="molecule type" value="Genomic_DNA"/>
</dbReference>
<sequence>MTSLIDNGSHGCIFHPSINACDGNIAAEPDSKTHITKIQKNESALSEIKIGKTIQQIPFYSHYFAPVIHHCDITVTHMNYELIRQCKTMQDDFSRYSDGDKYISSKIRYVGKYPLHKYIQNISNKKQRLRKIFNTHLHLLTACQKLLDNSIIHFDLKPANIMFDEIQSIPIIIDFGLSSIIPNPRVTSDPSSYKDFFVTNIAYDYWCIDIFMLSHIAFEELFYANSVVTQNHLDYLFEQFQTGTFKNLVTPQEIRTFAIEYRNYFSKYAAQRKTWKDLFQDVIKYYNTWDNYALALCYLHTCSKLNSSNHMLKQYTEYLKKHVLLAMPKERKTLQQVREYILESLSSEAIE</sequence>
<dbReference type="InterPro" id="IPR000719">
    <property type="entry name" value="Prot_kinase_dom"/>
</dbReference>
<organism evidence="2">
    <name type="scientific">viral metagenome</name>
    <dbReference type="NCBI Taxonomy" id="1070528"/>
    <lineage>
        <taxon>unclassified sequences</taxon>
        <taxon>metagenomes</taxon>
        <taxon>organismal metagenomes</taxon>
    </lineage>
</organism>
<dbReference type="PROSITE" id="PS00108">
    <property type="entry name" value="PROTEIN_KINASE_ST"/>
    <property type="match status" value="1"/>
</dbReference>
<evidence type="ECO:0000313" key="2">
    <source>
        <dbReference type="EMBL" id="QHU17346.1"/>
    </source>
</evidence>
<dbReference type="AlphaFoldDB" id="A0A6C0KJJ4"/>
<dbReference type="PROSITE" id="PS50011">
    <property type="entry name" value="PROTEIN_KINASE_DOM"/>
    <property type="match status" value="1"/>
</dbReference>
<evidence type="ECO:0000259" key="1">
    <source>
        <dbReference type="PROSITE" id="PS50011"/>
    </source>
</evidence>
<dbReference type="InterPro" id="IPR008271">
    <property type="entry name" value="Ser/Thr_kinase_AS"/>
</dbReference>
<dbReference type="InterPro" id="IPR011009">
    <property type="entry name" value="Kinase-like_dom_sf"/>
</dbReference>
<dbReference type="GO" id="GO:0004672">
    <property type="term" value="F:protein kinase activity"/>
    <property type="evidence" value="ECO:0007669"/>
    <property type="project" value="InterPro"/>
</dbReference>
<dbReference type="SUPFAM" id="SSF56112">
    <property type="entry name" value="Protein kinase-like (PK-like)"/>
    <property type="match status" value="1"/>
</dbReference>
<feature type="domain" description="Protein kinase" evidence="1">
    <location>
        <begin position="1"/>
        <end position="341"/>
    </location>
</feature>